<gene>
    <name evidence="1" type="ORF">K8W01_06780</name>
</gene>
<evidence type="ECO:0000313" key="2">
    <source>
        <dbReference type="Proteomes" id="UP000742631"/>
    </source>
</evidence>
<reference evidence="1" key="2">
    <citation type="submission" date="2021-09" db="EMBL/GenBank/DDBJ databases">
        <authorList>
            <person name="Gilroy R."/>
        </authorList>
    </citation>
    <scope>NUCLEOTIDE SEQUENCE</scope>
    <source>
        <strain evidence="1">316</strain>
    </source>
</reference>
<dbReference type="EMBL" id="DYYG01000018">
    <property type="protein sequence ID" value="HJE23348.1"/>
    <property type="molecule type" value="Genomic_DNA"/>
</dbReference>
<sequence>MDAEPILRGLSRLTEREAARDPAAVAGRAELEGRLSRLTPGQRAAFHEAVRRCYACTAET</sequence>
<name>A0A921JEW5_9HYPH</name>
<protein>
    <submittedName>
        <fullName evidence="1">Uncharacterized protein</fullName>
    </submittedName>
</protein>
<dbReference type="AlphaFoldDB" id="A0A921JEW5"/>
<comment type="caution">
    <text evidence="1">The sequence shown here is derived from an EMBL/GenBank/DDBJ whole genome shotgun (WGS) entry which is preliminary data.</text>
</comment>
<organism evidence="1 2">
    <name type="scientific">Methylorubrum populi</name>
    <dbReference type="NCBI Taxonomy" id="223967"/>
    <lineage>
        <taxon>Bacteria</taxon>
        <taxon>Pseudomonadati</taxon>
        <taxon>Pseudomonadota</taxon>
        <taxon>Alphaproteobacteria</taxon>
        <taxon>Hyphomicrobiales</taxon>
        <taxon>Methylobacteriaceae</taxon>
        <taxon>Methylorubrum</taxon>
    </lineage>
</organism>
<accession>A0A921JEW5</accession>
<proteinExistence type="predicted"/>
<dbReference type="Proteomes" id="UP000742631">
    <property type="component" value="Unassembled WGS sequence"/>
</dbReference>
<evidence type="ECO:0000313" key="1">
    <source>
        <dbReference type="EMBL" id="HJE23348.1"/>
    </source>
</evidence>
<reference evidence="1" key="1">
    <citation type="journal article" date="2021" name="PeerJ">
        <title>Extensive microbial diversity within the chicken gut microbiome revealed by metagenomics and culture.</title>
        <authorList>
            <person name="Gilroy R."/>
            <person name="Ravi A."/>
            <person name="Getino M."/>
            <person name="Pursley I."/>
            <person name="Horton D.L."/>
            <person name="Alikhan N.F."/>
            <person name="Baker D."/>
            <person name="Gharbi K."/>
            <person name="Hall N."/>
            <person name="Watson M."/>
            <person name="Adriaenssens E.M."/>
            <person name="Foster-Nyarko E."/>
            <person name="Jarju S."/>
            <person name="Secka A."/>
            <person name="Antonio M."/>
            <person name="Oren A."/>
            <person name="Chaudhuri R.R."/>
            <person name="La Ragione R."/>
            <person name="Hildebrand F."/>
            <person name="Pallen M.J."/>
        </authorList>
    </citation>
    <scope>NUCLEOTIDE SEQUENCE</scope>
    <source>
        <strain evidence="1">316</strain>
    </source>
</reference>